<dbReference type="AlphaFoldDB" id="A0AAP0EMS9"/>
<name>A0AAP0EMS9_9MAGN</name>
<reference evidence="2 3" key="1">
    <citation type="submission" date="2024-01" db="EMBL/GenBank/DDBJ databases">
        <title>Genome assemblies of Stephania.</title>
        <authorList>
            <person name="Yang L."/>
        </authorList>
    </citation>
    <scope>NUCLEOTIDE SEQUENCE [LARGE SCALE GENOMIC DNA]</scope>
    <source>
        <strain evidence="2">YNDBR</strain>
        <tissue evidence="2">Leaf</tissue>
    </source>
</reference>
<feature type="region of interest" description="Disordered" evidence="1">
    <location>
        <begin position="1"/>
        <end position="67"/>
    </location>
</feature>
<protein>
    <submittedName>
        <fullName evidence="2">Uncharacterized protein</fullName>
    </submittedName>
</protein>
<sequence length="67" mass="7074">MHIQSTQPPTMPSQSSTLFFIPMPIAGTQSSKPTFPLCPSESPSSTAANSLKQPLMTTHSRPSSSAV</sequence>
<dbReference type="Proteomes" id="UP001420932">
    <property type="component" value="Unassembled WGS sequence"/>
</dbReference>
<evidence type="ECO:0000313" key="2">
    <source>
        <dbReference type="EMBL" id="KAK9093423.1"/>
    </source>
</evidence>
<feature type="compositionally biased region" description="Low complexity" evidence="1">
    <location>
        <begin position="1"/>
        <end position="17"/>
    </location>
</feature>
<evidence type="ECO:0000313" key="3">
    <source>
        <dbReference type="Proteomes" id="UP001420932"/>
    </source>
</evidence>
<accession>A0AAP0EMS9</accession>
<dbReference type="EMBL" id="JBBNAF010000012">
    <property type="protein sequence ID" value="KAK9093423.1"/>
    <property type="molecule type" value="Genomic_DNA"/>
</dbReference>
<feature type="compositionally biased region" description="Polar residues" evidence="1">
    <location>
        <begin position="41"/>
        <end position="67"/>
    </location>
</feature>
<comment type="caution">
    <text evidence="2">The sequence shown here is derived from an EMBL/GenBank/DDBJ whole genome shotgun (WGS) entry which is preliminary data.</text>
</comment>
<keyword evidence="3" id="KW-1185">Reference proteome</keyword>
<organism evidence="2 3">
    <name type="scientific">Stephania yunnanensis</name>
    <dbReference type="NCBI Taxonomy" id="152371"/>
    <lineage>
        <taxon>Eukaryota</taxon>
        <taxon>Viridiplantae</taxon>
        <taxon>Streptophyta</taxon>
        <taxon>Embryophyta</taxon>
        <taxon>Tracheophyta</taxon>
        <taxon>Spermatophyta</taxon>
        <taxon>Magnoliopsida</taxon>
        <taxon>Ranunculales</taxon>
        <taxon>Menispermaceae</taxon>
        <taxon>Menispermoideae</taxon>
        <taxon>Cissampelideae</taxon>
        <taxon>Stephania</taxon>
    </lineage>
</organism>
<evidence type="ECO:0000256" key="1">
    <source>
        <dbReference type="SAM" id="MobiDB-lite"/>
    </source>
</evidence>
<proteinExistence type="predicted"/>
<gene>
    <name evidence="2" type="ORF">Syun_028334</name>
</gene>